<dbReference type="AlphaFoldDB" id="A0A9D1IPW8"/>
<evidence type="ECO:0000313" key="2">
    <source>
        <dbReference type="Proteomes" id="UP000824074"/>
    </source>
</evidence>
<dbReference type="Proteomes" id="UP000824074">
    <property type="component" value="Unassembled WGS sequence"/>
</dbReference>
<reference evidence="1" key="2">
    <citation type="journal article" date="2021" name="PeerJ">
        <title>Extensive microbial diversity within the chicken gut microbiome revealed by metagenomics and culture.</title>
        <authorList>
            <person name="Gilroy R."/>
            <person name="Ravi A."/>
            <person name="Getino M."/>
            <person name="Pursley I."/>
            <person name="Horton D.L."/>
            <person name="Alikhan N.F."/>
            <person name="Baker D."/>
            <person name="Gharbi K."/>
            <person name="Hall N."/>
            <person name="Watson M."/>
            <person name="Adriaenssens E.M."/>
            <person name="Foster-Nyarko E."/>
            <person name="Jarju S."/>
            <person name="Secka A."/>
            <person name="Antonio M."/>
            <person name="Oren A."/>
            <person name="Chaudhuri R.R."/>
            <person name="La Ragione R."/>
            <person name="Hildebrand F."/>
            <person name="Pallen M.J."/>
        </authorList>
    </citation>
    <scope>NUCLEOTIDE SEQUENCE</scope>
    <source>
        <strain evidence="1">CHK193-30670</strain>
    </source>
</reference>
<accession>A0A9D1IPW8</accession>
<comment type="caution">
    <text evidence="1">The sequence shown here is derived from an EMBL/GenBank/DDBJ whole genome shotgun (WGS) entry which is preliminary data.</text>
</comment>
<name>A0A9D1IPW8_9FIRM</name>
<protein>
    <submittedName>
        <fullName evidence="1">Virulence RhuM family protein</fullName>
    </submittedName>
</protein>
<dbReference type="EMBL" id="DVMT01000045">
    <property type="protein sequence ID" value="HIU40551.1"/>
    <property type="molecule type" value="Genomic_DNA"/>
</dbReference>
<evidence type="ECO:0000313" key="1">
    <source>
        <dbReference type="EMBL" id="HIU40551.1"/>
    </source>
</evidence>
<reference evidence="1" key="1">
    <citation type="submission" date="2020-10" db="EMBL/GenBank/DDBJ databases">
        <authorList>
            <person name="Gilroy R."/>
        </authorList>
    </citation>
    <scope>NUCLEOTIDE SEQUENCE</scope>
    <source>
        <strain evidence="1">CHK193-30670</strain>
    </source>
</reference>
<gene>
    <name evidence="1" type="ORF">IAB68_04560</name>
</gene>
<dbReference type="PANTHER" id="PTHR35810:SF1">
    <property type="entry name" value="CYTOPLASMIC PROTEIN"/>
    <property type="match status" value="1"/>
</dbReference>
<dbReference type="Pfam" id="PF13310">
    <property type="entry name" value="Virulence_RhuM"/>
    <property type="match status" value="1"/>
</dbReference>
<dbReference type="InterPro" id="IPR011204">
    <property type="entry name" value="Virulence_RhuM-like"/>
</dbReference>
<sequence length="143" mass="16586">MHYAVSHQTAAEIIYNRADSKKEHMGLTNWKNSPNGKIIETDVVIAKNYLSKEELESLELIVSAFLDLAENRAKRHIPMTMEDWSKRIDKFLLADDLDVLKDAGKISHEIACDKALTEFEKYRVKQDKLYKSDFDLLLEEIDK</sequence>
<feature type="non-terminal residue" evidence="1">
    <location>
        <position position="1"/>
    </location>
</feature>
<proteinExistence type="predicted"/>
<organism evidence="1 2">
    <name type="scientific">Candidatus Aphodocola excrementigallinarum</name>
    <dbReference type="NCBI Taxonomy" id="2840670"/>
    <lineage>
        <taxon>Bacteria</taxon>
        <taxon>Bacillati</taxon>
        <taxon>Bacillota</taxon>
        <taxon>Bacilli</taxon>
        <taxon>Candidatus Aphodocola</taxon>
    </lineage>
</organism>
<dbReference type="PANTHER" id="PTHR35810">
    <property type="entry name" value="CYTOPLASMIC PROTEIN-RELATED"/>
    <property type="match status" value="1"/>
</dbReference>